<proteinExistence type="predicted"/>
<evidence type="ECO:0000313" key="2">
    <source>
        <dbReference type="Proteomes" id="UP001168640"/>
    </source>
</evidence>
<organism evidence="1 2">
    <name type="scientific">Marinobacter suaedae</name>
    <dbReference type="NCBI Taxonomy" id="3057675"/>
    <lineage>
        <taxon>Bacteria</taxon>
        <taxon>Pseudomonadati</taxon>
        <taxon>Pseudomonadota</taxon>
        <taxon>Gammaproteobacteria</taxon>
        <taxon>Pseudomonadales</taxon>
        <taxon>Marinobacteraceae</taxon>
        <taxon>Marinobacter</taxon>
    </lineage>
</organism>
<dbReference type="CDD" id="cd00761">
    <property type="entry name" value="Glyco_tranf_GTA_type"/>
    <property type="match status" value="1"/>
</dbReference>
<keyword evidence="1" id="KW-0328">Glycosyltransferase</keyword>
<keyword evidence="2" id="KW-1185">Reference proteome</keyword>
<reference evidence="1" key="1">
    <citation type="submission" date="2023-07" db="EMBL/GenBank/DDBJ databases">
        <title>Marinobacter sp. chi1 genome sequencing and assembly.</title>
        <authorList>
            <person name="Park S."/>
        </authorList>
    </citation>
    <scope>NUCLEOTIDE SEQUENCE</scope>
    <source>
        <strain evidence="1">Chi1</strain>
    </source>
</reference>
<gene>
    <name evidence="1" type="ORF">QVZ43_15935</name>
</gene>
<dbReference type="EMBL" id="JAUMIS010000003">
    <property type="protein sequence ID" value="MDO3723207.1"/>
    <property type="molecule type" value="Genomic_DNA"/>
</dbReference>
<name>A0ABT8W4P8_9GAMM</name>
<keyword evidence="1" id="KW-0808">Transferase</keyword>
<dbReference type="EC" id="2.4.-.-" evidence="1"/>
<dbReference type="Proteomes" id="UP001168640">
    <property type="component" value="Unassembled WGS sequence"/>
</dbReference>
<sequence>MPPEQERSAKTGHLKLEVVSHCWNYSHFLVYQLSSLVLFPPKKLDVTMTVYYSSEDAKTAELLAYFGEENVPGVTWNWQAIPKQELFRRGIGRNRAALATTADWVWFTDCDLMFRQGCLDALAEVLQGRRDALLFPDEERTTDLLAEDNPMLKAGTAGPQVLDIDTSSFTSRTISKATGPLQIAHGDVCRAVGYCRNIGIYQQPEETFAKCHEDRAFRWLLRSQGEPIELPGVYRIRHVAKGRYSGSETRSRLRTWLRVWQSRWRDWRQD</sequence>
<comment type="caution">
    <text evidence="1">The sequence shown here is derived from an EMBL/GenBank/DDBJ whole genome shotgun (WGS) entry which is preliminary data.</text>
</comment>
<protein>
    <submittedName>
        <fullName evidence="1">Glycosyltransferase family A protein</fullName>
        <ecNumber evidence="1">2.4.-.-</ecNumber>
    </submittedName>
</protein>
<dbReference type="InterPro" id="IPR029044">
    <property type="entry name" value="Nucleotide-diphossugar_trans"/>
</dbReference>
<dbReference type="RefSeq" id="WP_302910711.1">
    <property type="nucleotide sequence ID" value="NZ_JAUMIS010000003.1"/>
</dbReference>
<dbReference type="GO" id="GO:0016757">
    <property type="term" value="F:glycosyltransferase activity"/>
    <property type="evidence" value="ECO:0007669"/>
    <property type="project" value="UniProtKB-KW"/>
</dbReference>
<dbReference type="SUPFAM" id="SSF53448">
    <property type="entry name" value="Nucleotide-diphospho-sugar transferases"/>
    <property type="match status" value="1"/>
</dbReference>
<accession>A0ABT8W4P8</accession>
<dbReference type="Gene3D" id="3.90.550.10">
    <property type="entry name" value="Spore Coat Polysaccharide Biosynthesis Protein SpsA, Chain A"/>
    <property type="match status" value="1"/>
</dbReference>
<evidence type="ECO:0000313" key="1">
    <source>
        <dbReference type="EMBL" id="MDO3723207.1"/>
    </source>
</evidence>